<dbReference type="Proteomes" id="UP000837675">
    <property type="component" value="Unassembled WGS sequence"/>
</dbReference>
<feature type="transmembrane region" description="Helical" evidence="1">
    <location>
        <begin position="32"/>
        <end position="53"/>
    </location>
</feature>
<keyword evidence="1" id="KW-0472">Membrane</keyword>
<dbReference type="EMBL" id="CAJVAF010000304">
    <property type="protein sequence ID" value="CAG7594362.1"/>
    <property type="molecule type" value="Genomic_DNA"/>
</dbReference>
<sequence>MYVKATYIKLMHTITIRLVSLKTFLARRMKSFSFAIIGRLTLVMLTPVIFLIIHNVNDREVCGISKGLASVCKDFS</sequence>
<evidence type="ECO:0000313" key="2">
    <source>
        <dbReference type="EMBL" id="CAG7594362.1"/>
    </source>
</evidence>
<proteinExistence type="predicted"/>
<organism evidence="2 3">
    <name type="scientific">Hyalomma marginatum</name>
    <dbReference type="NCBI Taxonomy" id="34627"/>
    <lineage>
        <taxon>Eukaryota</taxon>
        <taxon>Metazoa</taxon>
        <taxon>Ecdysozoa</taxon>
        <taxon>Arthropoda</taxon>
        <taxon>Chelicerata</taxon>
        <taxon>Arachnida</taxon>
        <taxon>Acari</taxon>
        <taxon>Parasitiformes</taxon>
        <taxon>Ixodida</taxon>
        <taxon>Ixodoidea</taxon>
        <taxon>Ixodidae</taxon>
        <taxon>Hyalomminae</taxon>
        <taxon>Hyalomma</taxon>
    </lineage>
</organism>
<keyword evidence="1" id="KW-0812">Transmembrane</keyword>
<protein>
    <submittedName>
        <fullName evidence="2">Uncharacterized protein</fullName>
    </submittedName>
</protein>
<keyword evidence="3" id="KW-1185">Reference proteome</keyword>
<evidence type="ECO:0000313" key="3">
    <source>
        <dbReference type="Proteomes" id="UP000837675"/>
    </source>
</evidence>
<dbReference type="AlphaFoldDB" id="A0A8S4BVG4"/>
<reference evidence="2" key="1">
    <citation type="submission" date="2021-06" db="EMBL/GenBank/DDBJ databases">
        <authorList>
            <person name="Nardi T."/>
            <person name="Nardi T."/>
        </authorList>
    </citation>
    <scope>NUCLEOTIDE SEQUENCE</scope>
</reference>
<gene>
    <name evidence="2" type="ORF">MHYMCMPASI_00764</name>
</gene>
<name>A0A8S4BVG4_9ACAR</name>
<accession>A0A8S4BVG4</accession>
<evidence type="ECO:0000256" key="1">
    <source>
        <dbReference type="SAM" id="Phobius"/>
    </source>
</evidence>
<comment type="caution">
    <text evidence="2">The sequence shown here is derived from an EMBL/GenBank/DDBJ whole genome shotgun (WGS) entry which is preliminary data.</text>
</comment>
<keyword evidence="1" id="KW-1133">Transmembrane helix</keyword>